<keyword evidence="1" id="KW-0812">Transmembrane</keyword>
<dbReference type="Pfam" id="PF11292">
    <property type="entry name" value="DUF3093"/>
    <property type="match status" value="1"/>
</dbReference>
<keyword evidence="1" id="KW-1133">Transmembrane helix</keyword>
<keyword evidence="1" id="KW-0472">Membrane</keyword>
<dbReference type="EMBL" id="JACCFM010000001">
    <property type="protein sequence ID" value="NYJ19007.1"/>
    <property type="molecule type" value="Genomic_DNA"/>
</dbReference>
<name>A0A7Z0EDQ1_9MICO</name>
<proteinExistence type="predicted"/>
<evidence type="ECO:0000256" key="1">
    <source>
        <dbReference type="SAM" id="Phobius"/>
    </source>
</evidence>
<evidence type="ECO:0000313" key="3">
    <source>
        <dbReference type="Proteomes" id="UP000537260"/>
    </source>
</evidence>
<feature type="transmembrane region" description="Helical" evidence="1">
    <location>
        <begin position="36"/>
        <end position="55"/>
    </location>
</feature>
<comment type="caution">
    <text evidence="2">The sequence shown here is derived from an EMBL/GenBank/DDBJ whole genome shotgun (WGS) entry which is preliminary data.</text>
</comment>
<dbReference type="AlphaFoldDB" id="A0A7Z0EDQ1"/>
<accession>A0A7Z0EDQ1</accession>
<organism evidence="2 3">
    <name type="scientific">Glaciibacter psychrotolerans</name>
    <dbReference type="NCBI Taxonomy" id="670054"/>
    <lineage>
        <taxon>Bacteria</taxon>
        <taxon>Bacillati</taxon>
        <taxon>Actinomycetota</taxon>
        <taxon>Actinomycetes</taxon>
        <taxon>Micrococcales</taxon>
        <taxon>Microbacteriaceae</taxon>
        <taxon>Glaciibacter</taxon>
    </lineage>
</organism>
<evidence type="ECO:0008006" key="4">
    <source>
        <dbReference type="Google" id="ProtNLM"/>
    </source>
</evidence>
<gene>
    <name evidence="2" type="ORF">HNR05_000798</name>
</gene>
<dbReference type="InterPro" id="IPR021443">
    <property type="entry name" value="DUF3093"/>
</dbReference>
<reference evidence="2 3" key="1">
    <citation type="submission" date="2020-07" db="EMBL/GenBank/DDBJ databases">
        <title>Sequencing the genomes of 1000 actinobacteria strains.</title>
        <authorList>
            <person name="Klenk H.-P."/>
        </authorList>
    </citation>
    <scope>NUCLEOTIDE SEQUENCE [LARGE SCALE GENOMIC DNA]</scope>
    <source>
        <strain evidence="2 3">LI1</strain>
    </source>
</reference>
<keyword evidence="3" id="KW-1185">Reference proteome</keyword>
<sequence>MPQFREKLWPSPWVFIATALVIPACILVFVPISLLAGIITAIVFYGAIVLILVLTSPTVEVKDGILSAGHARISAEMLGEALPFEGEDARAERSTRMDMRAWLLIRGWIAPVVRIPITDANDPAPYWIVSTRYPQKLAAAINGSRRPL</sequence>
<protein>
    <recommendedName>
        <fullName evidence="4">DUF3093 domain-containing protein</fullName>
    </recommendedName>
</protein>
<evidence type="ECO:0000313" key="2">
    <source>
        <dbReference type="EMBL" id="NYJ19007.1"/>
    </source>
</evidence>
<feature type="transmembrane region" description="Helical" evidence="1">
    <location>
        <begin position="12"/>
        <end position="30"/>
    </location>
</feature>
<dbReference type="Proteomes" id="UP000537260">
    <property type="component" value="Unassembled WGS sequence"/>
</dbReference>
<dbReference type="RefSeq" id="WP_179577837.1">
    <property type="nucleotide sequence ID" value="NZ_JACCFM010000001.1"/>
</dbReference>